<proteinExistence type="predicted"/>
<accession>A0A2H0W7Y8</accession>
<organism evidence="1 2">
    <name type="scientific">Candidatus Beckwithbacteria bacterium CG10_big_fil_rev_8_21_14_0_10_34_10</name>
    <dbReference type="NCBI Taxonomy" id="1974495"/>
    <lineage>
        <taxon>Bacteria</taxon>
        <taxon>Candidatus Beckwithiibacteriota</taxon>
    </lineage>
</organism>
<gene>
    <name evidence="1" type="ORF">COT75_05510</name>
</gene>
<comment type="caution">
    <text evidence="1">The sequence shown here is derived from an EMBL/GenBank/DDBJ whole genome shotgun (WGS) entry which is preliminary data.</text>
</comment>
<dbReference type="Proteomes" id="UP000230093">
    <property type="component" value="Unassembled WGS sequence"/>
</dbReference>
<reference evidence="2" key="1">
    <citation type="submission" date="2017-09" db="EMBL/GenBank/DDBJ databases">
        <title>Depth-based differentiation of microbial function through sediment-hosted aquifers and enrichment of novel symbionts in the deep terrestrial subsurface.</title>
        <authorList>
            <person name="Probst A.J."/>
            <person name="Ladd B."/>
            <person name="Jarett J.K."/>
            <person name="Geller-Mcgrath D.E."/>
            <person name="Sieber C.M.K."/>
            <person name="Emerson J.B."/>
            <person name="Anantharaman K."/>
            <person name="Thomas B.C."/>
            <person name="Malmstrom R."/>
            <person name="Stieglmeier M."/>
            <person name="Klingl A."/>
            <person name="Woyke T."/>
            <person name="Ryan C.M."/>
            <person name="Banfield J.F."/>
        </authorList>
    </citation>
    <scope>NUCLEOTIDE SEQUENCE [LARGE SCALE GENOMIC DNA]</scope>
</reference>
<dbReference type="AlphaFoldDB" id="A0A2H0W7Y8"/>
<sequence>MSLPCISSSPEECHQCDYALSCPDVHPDGLEPYEQSTHLTSLDRARQEVANIITQNTLIRIEALENPQDIDNPSATQENGLA</sequence>
<evidence type="ECO:0000313" key="2">
    <source>
        <dbReference type="Proteomes" id="UP000230093"/>
    </source>
</evidence>
<protein>
    <submittedName>
        <fullName evidence="1">Uncharacterized protein</fullName>
    </submittedName>
</protein>
<dbReference type="EMBL" id="PEZT01000031">
    <property type="protein sequence ID" value="PIS08685.1"/>
    <property type="molecule type" value="Genomic_DNA"/>
</dbReference>
<evidence type="ECO:0000313" key="1">
    <source>
        <dbReference type="EMBL" id="PIS08685.1"/>
    </source>
</evidence>
<name>A0A2H0W7Y8_9BACT</name>